<reference evidence="6" key="3">
    <citation type="journal article" date="2017" name="Nature">
        <title>Genome sequence of the progenitor of the wheat D genome Aegilops tauschii.</title>
        <authorList>
            <person name="Luo M.C."/>
            <person name="Gu Y.Q."/>
            <person name="Puiu D."/>
            <person name="Wang H."/>
            <person name="Twardziok S.O."/>
            <person name="Deal K.R."/>
            <person name="Huo N."/>
            <person name="Zhu T."/>
            <person name="Wang L."/>
            <person name="Wang Y."/>
            <person name="McGuire P.E."/>
            <person name="Liu S."/>
            <person name="Long H."/>
            <person name="Ramasamy R.K."/>
            <person name="Rodriguez J.C."/>
            <person name="Van S.L."/>
            <person name="Yuan L."/>
            <person name="Wang Z."/>
            <person name="Xia Z."/>
            <person name="Xiao L."/>
            <person name="Anderson O.D."/>
            <person name="Ouyang S."/>
            <person name="Liang Y."/>
            <person name="Zimin A.V."/>
            <person name="Pertea G."/>
            <person name="Qi P."/>
            <person name="Bennetzen J.L."/>
            <person name="Dai X."/>
            <person name="Dawson M.W."/>
            <person name="Muller H.G."/>
            <person name="Kugler K."/>
            <person name="Rivarola-Duarte L."/>
            <person name="Spannagl M."/>
            <person name="Mayer K.F.X."/>
            <person name="Lu F.H."/>
            <person name="Bevan M.W."/>
            <person name="Leroy P."/>
            <person name="Li P."/>
            <person name="You F.M."/>
            <person name="Sun Q."/>
            <person name="Liu Z."/>
            <person name="Lyons E."/>
            <person name="Wicker T."/>
            <person name="Salzberg S.L."/>
            <person name="Devos K.M."/>
            <person name="Dvorak J."/>
        </authorList>
    </citation>
    <scope>NUCLEOTIDE SEQUENCE [LARGE SCALE GENOMIC DNA]</scope>
    <source>
        <strain evidence="6">cv. AL8/78</strain>
    </source>
</reference>
<dbReference type="AlphaFoldDB" id="A0A453PCP7"/>
<name>A0A453PCP7_AEGTS</name>
<keyword evidence="4 5" id="KW-0134">Cell wall</keyword>
<evidence type="ECO:0000313" key="6">
    <source>
        <dbReference type="EnsemblPlants" id="AET6Gv20687000.13"/>
    </source>
</evidence>
<keyword evidence="5" id="KW-0961">Cell wall biogenesis/degradation</keyword>
<dbReference type="InterPro" id="IPR004963">
    <property type="entry name" value="PAE/NOTUM"/>
</dbReference>
<reference evidence="7" key="2">
    <citation type="journal article" date="2017" name="Nat. Plants">
        <title>The Aegilops tauschii genome reveals multiple impacts of transposons.</title>
        <authorList>
            <person name="Zhao G."/>
            <person name="Zou C."/>
            <person name="Li K."/>
            <person name="Wang K."/>
            <person name="Li T."/>
            <person name="Gao L."/>
            <person name="Zhang X."/>
            <person name="Wang H."/>
            <person name="Yang Z."/>
            <person name="Liu X."/>
            <person name="Jiang W."/>
            <person name="Mao L."/>
            <person name="Kong X."/>
            <person name="Jiao Y."/>
            <person name="Jia J."/>
        </authorList>
    </citation>
    <scope>NUCLEOTIDE SEQUENCE [LARGE SCALE GENOMIC DNA]</scope>
    <source>
        <strain evidence="7">cv. AL8/78</strain>
    </source>
</reference>
<keyword evidence="5" id="KW-0378">Hydrolase</keyword>
<organism evidence="6 7">
    <name type="scientific">Aegilops tauschii subsp. strangulata</name>
    <name type="common">Goatgrass</name>
    <dbReference type="NCBI Taxonomy" id="200361"/>
    <lineage>
        <taxon>Eukaryota</taxon>
        <taxon>Viridiplantae</taxon>
        <taxon>Streptophyta</taxon>
        <taxon>Embryophyta</taxon>
        <taxon>Tracheophyta</taxon>
        <taxon>Spermatophyta</taxon>
        <taxon>Magnoliopsida</taxon>
        <taxon>Liliopsida</taxon>
        <taxon>Poales</taxon>
        <taxon>Poaceae</taxon>
        <taxon>BOP clade</taxon>
        <taxon>Pooideae</taxon>
        <taxon>Triticodae</taxon>
        <taxon>Triticeae</taxon>
        <taxon>Triticinae</taxon>
        <taxon>Aegilops</taxon>
    </lineage>
</organism>
<evidence type="ECO:0000256" key="5">
    <source>
        <dbReference type="RuleBase" id="RU363114"/>
    </source>
</evidence>
<accession>A0A453PCP7</accession>
<evidence type="ECO:0000313" key="7">
    <source>
        <dbReference type="Proteomes" id="UP000015105"/>
    </source>
</evidence>
<dbReference type="EnsemblPlants" id="AET6Gv20687000.13">
    <property type="protein sequence ID" value="AET6Gv20687000.13"/>
    <property type="gene ID" value="AET6Gv20687000"/>
</dbReference>
<proteinExistence type="inferred from homology"/>
<evidence type="ECO:0000256" key="2">
    <source>
        <dbReference type="ARBA" id="ARBA00004191"/>
    </source>
</evidence>
<keyword evidence="7" id="KW-1185">Reference proteome</keyword>
<reference evidence="7" key="1">
    <citation type="journal article" date="2014" name="Science">
        <title>Ancient hybridizations among the ancestral genomes of bread wheat.</title>
        <authorList>
            <consortium name="International Wheat Genome Sequencing Consortium,"/>
            <person name="Marcussen T."/>
            <person name="Sandve S.R."/>
            <person name="Heier L."/>
            <person name="Spannagl M."/>
            <person name="Pfeifer M."/>
            <person name="Jakobsen K.S."/>
            <person name="Wulff B.B."/>
            <person name="Steuernagel B."/>
            <person name="Mayer K.F."/>
            <person name="Olsen O.A."/>
        </authorList>
    </citation>
    <scope>NUCLEOTIDE SEQUENCE [LARGE SCALE GENOMIC DNA]</scope>
    <source>
        <strain evidence="7">cv. AL8/78</strain>
    </source>
</reference>
<reference evidence="6" key="5">
    <citation type="journal article" date="2021" name="G3 (Bethesda)">
        <title>Aegilops tauschii genome assembly Aet v5.0 features greater sequence contiguity and improved annotation.</title>
        <authorList>
            <person name="Wang L."/>
            <person name="Zhu T."/>
            <person name="Rodriguez J.C."/>
            <person name="Deal K.R."/>
            <person name="Dubcovsky J."/>
            <person name="McGuire P.E."/>
            <person name="Lux T."/>
            <person name="Spannagl M."/>
            <person name="Mayer K.F.X."/>
            <person name="Baldrich P."/>
            <person name="Meyers B.C."/>
            <person name="Huo N."/>
            <person name="Gu Y.Q."/>
            <person name="Zhou H."/>
            <person name="Devos K.M."/>
            <person name="Bennetzen J.L."/>
            <person name="Unver T."/>
            <person name="Budak H."/>
            <person name="Gulick P.J."/>
            <person name="Galiba G."/>
            <person name="Kalapos B."/>
            <person name="Nelson D.R."/>
            <person name="Li P."/>
            <person name="You F.M."/>
            <person name="Luo M.C."/>
            <person name="Dvorak J."/>
        </authorList>
    </citation>
    <scope>NUCLEOTIDE SEQUENCE [LARGE SCALE GENOMIC DNA]</scope>
    <source>
        <strain evidence="6">cv. AL8/78</strain>
    </source>
</reference>
<comment type="function">
    <text evidence="1 5">Hydrolyzes acetyl esters in homogalacturonan regions of pectin. In type I primary cell wall, galacturonic acid residues of pectin can be acetylated at the O-2 and O-3 positions. Decreasing the degree of acetylation of pectin gels in vitro alters their physical properties.</text>
</comment>
<comment type="subcellular location">
    <subcellularLocation>
        <location evidence="2 5">Secreted</location>
        <location evidence="2 5">Cell wall</location>
    </subcellularLocation>
</comment>
<dbReference type="Pfam" id="PF03283">
    <property type="entry name" value="PAE"/>
    <property type="match status" value="1"/>
</dbReference>
<dbReference type="EC" id="3.1.1.-" evidence="5"/>
<evidence type="ECO:0000256" key="4">
    <source>
        <dbReference type="ARBA" id="ARBA00022512"/>
    </source>
</evidence>
<sequence>RELLLSHSLSQRIASAVGDWFYGRSWFQKTDCPYPCDSTCHVFKNSSHT</sequence>
<reference evidence="6" key="4">
    <citation type="submission" date="2019-03" db="UniProtKB">
        <authorList>
            <consortium name="EnsemblPlants"/>
        </authorList>
    </citation>
    <scope>IDENTIFICATION</scope>
</reference>
<evidence type="ECO:0000256" key="1">
    <source>
        <dbReference type="ARBA" id="ARBA00003534"/>
    </source>
</evidence>
<comment type="similarity">
    <text evidence="3 5">Belongs to the pectinacetylesterase family.</text>
</comment>
<evidence type="ECO:0000256" key="3">
    <source>
        <dbReference type="ARBA" id="ARBA00005784"/>
    </source>
</evidence>
<keyword evidence="5" id="KW-0964">Secreted</keyword>
<protein>
    <recommendedName>
        <fullName evidence="5">Pectin acetylesterase</fullName>
        <ecNumber evidence="5">3.1.1.-</ecNumber>
    </recommendedName>
</protein>
<dbReference type="Proteomes" id="UP000015105">
    <property type="component" value="Chromosome 6D"/>
</dbReference>
<dbReference type="Gramene" id="AET6Gv20687000.13">
    <property type="protein sequence ID" value="AET6Gv20687000.13"/>
    <property type="gene ID" value="AET6Gv20687000"/>
</dbReference>